<dbReference type="RefSeq" id="WP_189495550.1">
    <property type="nucleotide sequence ID" value="NZ_BMZH01000002.1"/>
</dbReference>
<keyword evidence="1" id="KW-0812">Transmembrane</keyword>
<keyword evidence="1" id="KW-1133">Transmembrane helix</keyword>
<evidence type="ECO:0000313" key="3">
    <source>
        <dbReference type="Proteomes" id="UP000634004"/>
    </source>
</evidence>
<evidence type="ECO:0000256" key="1">
    <source>
        <dbReference type="SAM" id="Phobius"/>
    </source>
</evidence>
<dbReference type="EMBL" id="BMZH01000002">
    <property type="protein sequence ID" value="GHA86769.1"/>
    <property type="molecule type" value="Genomic_DNA"/>
</dbReference>
<sequence length="154" mass="16520">MTAPDPLITRSAAQGRPVDRMIAGLATLGFIASLATKLWFFIGFAETDPGFSPASSAFLLSFMLGAFAIIPCAFIARLAWTAWRTGFVLSYGVWSLLLSLPWVGLALIASRSDWMPGWLSVGPLLIALPTACWAIASIILLSRDSSERIGGTDR</sequence>
<keyword evidence="3" id="KW-1185">Reference proteome</keyword>
<reference evidence="2" key="1">
    <citation type="journal article" date="2014" name="Int. J. Syst. Evol. Microbiol.">
        <title>Complete genome sequence of Corynebacterium casei LMG S-19264T (=DSM 44701T), isolated from a smear-ripened cheese.</title>
        <authorList>
            <consortium name="US DOE Joint Genome Institute (JGI-PGF)"/>
            <person name="Walter F."/>
            <person name="Albersmeier A."/>
            <person name="Kalinowski J."/>
            <person name="Ruckert C."/>
        </authorList>
    </citation>
    <scope>NUCLEOTIDE SEQUENCE</scope>
    <source>
        <strain evidence="2">KCTC 32513</strain>
    </source>
</reference>
<organism evidence="2 3">
    <name type="scientific">Algimonas arctica</name>
    <dbReference type="NCBI Taxonomy" id="1479486"/>
    <lineage>
        <taxon>Bacteria</taxon>
        <taxon>Pseudomonadati</taxon>
        <taxon>Pseudomonadota</taxon>
        <taxon>Alphaproteobacteria</taxon>
        <taxon>Maricaulales</taxon>
        <taxon>Robiginitomaculaceae</taxon>
        <taxon>Algimonas</taxon>
    </lineage>
</organism>
<feature type="transmembrane region" description="Helical" evidence="1">
    <location>
        <begin position="121"/>
        <end position="141"/>
    </location>
</feature>
<dbReference type="Proteomes" id="UP000634004">
    <property type="component" value="Unassembled WGS sequence"/>
</dbReference>
<feature type="transmembrane region" description="Helical" evidence="1">
    <location>
        <begin position="21"/>
        <end position="42"/>
    </location>
</feature>
<protein>
    <submittedName>
        <fullName evidence="2">Uncharacterized protein</fullName>
    </submittedName>
</protein>
<keyword evidence="1" id="KW-0472">Membrane</keyword>
<evidence type="ECO:0000313" key="2">
    <source>
        <dbReference type="EMBL" id="GHA86769.1"/>
    </source>
</evidence>
<comment type="caution">
    <text evidence="2">The sequence shown here is derived from an EMBL/GenBank/DDBJ whole genome shotgun (WGS) entry which is preliminary data.</text>
</comment>
<accession>A0A8J3CPD1</accession>
<feature type="transmembrane region" description="Helical" evidence="1">
    <location>
        <begin position="54"/>
        <end position="76"/>
    </location>
</feature>
<gene>
    <name evidence="2" type="ORF">GCM10009069_07500</name>
</gene>
<proteinExistence type="predicted"/>
<reference evidence="2" key="2">
    <citation type="submission" date="2020-09" db="EMBL/GenBank/DDBJ databases">
        <authorList>
            <person name="Sun Q."/>
            <person name="Kim S."/>
        </authorList>
    </citation>
    <scope>NUCLEOTIDE SEQUENCE</scope>
    <source>
        <strain evidence="2">KCTC 32513</strain>
    </source>
</reference>
<feature type="transmembrane region" description="Helical" evidence="1">
    <location>
        <begin position="88"/>
        <end position="109"/>
    </location>
</feature>
<name>A0A8J3CPD1_9PROT</name>
<dbReference type="AlphaFoldDB" id="A0A8J3CPD1"/>